<dbReference type="EMBL" id="JH818441">
    <property type="protein sequence ID" value="EKC22236.1"/>
    <property type="molecule type" value="Genomic_DNA"/>
</dbReference>
<dbReference type="AlphaFoldDB" id="K1QKH5"/>
<organism evidence="1">
    <name type="scientific">Magallana gigas</name>
    <name type="common">Pacific oyster</name>
    <name type="synonym">Crassostrea gigas</name>
    <dbReference type="NCBI Taxonomy" id="29159"/>
    <lineage>
        <taxon>Eukaryota</taxon>
        <taxon>Metazoa</taxon>
        <taxon>Spiralia</taxon>
        <taxon>Lophotrochozoa</taxon>
        <taxon>Mollusca</taxon>
        <taxon>Bivalvia</taxon>
        <taxon>Autobranchia</taxon>
        <taxon>Pteriomorphia</taxon>
        <taxon>Ostreida</taxon>
        <taxon>Ostreoidea</taxon>
        <taxon>Ostreidae</taxon>
        <taxon>Magallana</taxon>
    </lineage>
</organism>
<protein>
    <submittedName>
        <fullName evidence="1">Uncharacterized protein</fullName>
    </submittedName>
</protein>
<dbReference type="InParanoid" id="K1QKH5"/>
<proteinExistence type="predicted"/>
<gene>
    <name evidence="1" type="ORF">CGI_10002609</name>
</gene>
<reference evidence="1" key="1">
    <citation type="journal article" date="2012" name="Nature">
        <title>The oyster genome reveals stress adaptation and complexity of shell formation.</title>
        <authorList>
            <person name="Zhang G."/>
            <person name="Fang X."/>
            <person name="Guo X."/>
            <person name="Li L."/>
            <person name="Luo R."/>
            <person name="Xu F."/>
            <person name="Yang P."/>
            <person name="Zhang L."/>
            <person name="Wang X."/>
            <person name="Qi H."/>
            <person name="Xiong Z."/>
            <person name="Que H."/>
            <person name="Xie Y."/>
            <person name="Holland P.W."/>
            <person name="Paps J."/>
            <person name="Zhu Y."/>
            <person name="Wu F."/>
            <person name="Chen Y."/>
            <person name="Wang J."/>
            <person name="Peng C."/>
            <person name="Meng J."/>
            <person name="Yang L."/>
            <person name="Liu J."/>
            <person name="Wen B."/>
            <person name="Zhang N."/>
            <person name="Huang Z."/>
            <person name="Zhu Q."/>
            <person name="Feng Y."/>
            <person name="Mount A."/>
            <person name="Hedgecock D."/>
            <person name="Xu Z."/>
            <person name="Liu Y."/>
            <person name="Domazet-Loso T."/>
            <person name="Du Y."/>
            <person name="Sun X."/>
            <person name="Zhang S."/>
            <person name="Liu B."/>
            <person name="Cheng P."/>
            <person name="Jiang X."/>
            <person name="Li J."/>
            <person name="Fan D."/>
            <person name="Wang W."/>
            <person name="Fu W."/>
            <person name="Wang T."/>
            <person name="Wang B."/>
            <person name="Zhang J."/>
            <person name="Peng Z."/>
            <person name="Li Y."/>
            <person name="Li N."/>
            <person name="Wang J."/>
            <person name="Chen M."/>
            <person name="He Y."/>
            <person name="Tan F."/>
            <person name="Song X."/>
            <person name="Zheng Q."/>
            <person name="Huang R."/>
            <person name="Yang H."/>
            <person name="Du X."/>
            <person name="Chen L."/>
            <person name="Yang M."/>
            <person name="Gaffney P.M."/>
            <person name="Wang S."/>
            <person name="Luo L."/>
            <person name="She Z."/>
            <person name="Ming Y."/>
            <person name="Huang W."/>
            <person name="Zhang S."/>
            <person name="Huang B."/>
            <person name="Zhang Y."/>
            <person name="Qu T."/>
            <person name="Ni P."/>
            <person name="Miao G."/>
            <person name="Wang J."/>
            <person name="Wang Q."/>
            <person name="Steinberg C.E."/>
            <person name="Wang H."/>
            <person name="Li N."/>
            <person name="Qian L."/>
            <person name="Zhang G."/>
            <person name="Li Y."/>
            <person name="Yang H."/>
            <person name="Liu X."/>
            <person name="Wang J."/>
            <person name="Yin Y."/>
            <person name="Wang J."/>
        </authorList>
    </citation>
    <scope>NUCLEOTIDE SEQUENCE [LARGE SCALE GENOMIC DNA]</scope>
    <source>
        <strain evidence="1">05x7-T-G4-1.051#20</strain>
    </source>
</reference>
<dbReference type="HOGENOM" id="CLU_2173432_0_0_1"/>
<evidence type="ECO:0000313" key="1">
    <source>
        <dbReference type="EMBL" id="EKC22236.1"/>
    </source>
</evidence>
<accession>K1QKH5</accession>
<name>K1QKH5_MAGGI</name>
<sequence>MKLCLTFLLLFFVFLTVFEKATGKPARKIARVSADKPIAKKGTNAEVKAKRSSLNSRINSSTYYPECAQLQIAQTTKKPSIIIADSICAFCQKYQDPIRSDCIKKHCSNA</sequence>